<protein>
    <submittedName>
        <fullName evidence="3">Low temperature requirement a protein</fullName>
    </submittedName>
</protein>
<accession>A0A364N4Q7</accession>
<feature type="transmembrane region" description="Helical" evidence="2">
    <location>
        <begin position="543"/>
        <end position="563"/>
    </location>
</feature>
<feature type="region of interest" description="Disordered" evidence="1">
    <location>
        <begin position="1"/>
        <end position="22"/>
    </location>
</feature>
<keyword evidence="2" id="KW-1133">Transmembrane helix</keyword>
<dbReference type="PANTHER" id="PTHR42101">
    <property type="entry name" value="CHROMOSOME 16, WHOLE GENOME SHOTGUN SEQUENCE"/>
    <property type="match status" value="1"/>
</dbReference>
<feature type="transmembrane region" description="Helical" evidence="2">
    <location>
        <begin position="291"/>
        <end position="310"/>
    </location>
</feature>
<evidence type="ECO:0000256" key="2">
    <source>
        <dbReference type="SAM" id="Phobius"/>
    </source>
</evidence>
<evidence type="ECO:0000313" key="4">
    <source>
        <dbReference type="Proteomes" id="UP000249619"/>
    </source>
</evidence>
<dbReference type="Proteomes" id="UP000249619">
    <property type="component" value="Unassembled WGS sequence"/>
</dbReference>
<keyword evidence="2" id="KW-0472">Membrane</keyword>
<feature type="transmembrane region" description="Helical" evidence="2">
    <location>
        <begin position="121"/>
        <end position="139"/>
    </location>
</feature>
<keyword evidence="2" id="KW-0812">Transmembrane</keyword>
<feature type="transmembrane region" description="Helical" evidence="2">
    <location>
        <begin position="225"/>
        <end position="247"/>
    </location>
</feature>
<gene>
    <name evidence="3" type="ORF">DDE83_004373</name>
</gene>
<feature type="transmembrane region" description="Helical" evidence="2">
    <location>
        <begin position="60"/>
        <end position="79"/>
    </location>
</feature>
<feature type="transmembrane region" description="Helical" evidence="2">
    <location>
        <begin position="192"/>
        <end position="213"/>
    </location>
</feature>
<feature type="transmembrane region" description="Helical" evidence="2">
    <location>
        <begin position="331"/>
        <end position="355"/>
    </location>
</feature>
<feature type="compositionally biased region" description="Polar residues" evidence="1">
    <location>
        <begin position="1"/>
        <end position="11"/>
    </location>
</feature>
<keyword evidence="4" id="KW-1185">Reference proteome</keyword>
<dbReference type="InterPro" id="IPR010640">
    <property type="entry name" value="Low_temperature_requirement_A"/>
</dbReference>
<dbReference type="PANTHER" id="PTHR42101:SF1">
    <property type="entry name" value="LOW TEMPERATURE REQUIREMENT A"/>
    <property type="match status" value="1"/>
</dbReference>
<proteinExistence type="predicted"/>
<sequence length="615" mass="69412">MGAHSRISSPSPEAKSGHEHSHHHEKIQEDAVPWFPSPMKGWDDNMKCFSPRHEASTIELFFDLWFVANLALFTQYHAITNRYSFWSYIAFFIVLWSSWFHIVCFDARFTSDSVWERACKVIQFCSFAAFALAGYKFMPLAPDADTATPHWIYRVLCFALILSRACLTLQYLMTTLMCASHKHRGVRLTTPLALNTALFLLVTGILGGLFAAFSDVRKNMTGVLIGLYVAIVVEWLGTLAISVIWRQLSFKATHIGERLGLLGLIIIGEGVIGTTKTIVRTMGKNGPTLVPSAQVFCIVLILVFMWILYFDKVPKYRFGHVKQQFWMALHLPFHLAILGVVEGVQHLAQSCYLFYSTGQLVYKTAIICVVNHLDGQVLASELKKTVDYFRIFESPRGTLALDLVWDTIEVLGNDHGVCSPANTTDLNNSFLGVPNTQNFRDFFIRTSGAMYQSFEIDIPNEGETRGLNVAVRSLAIVYTYFWSAIILLLTCYTITSLLAESENGRWRSRRYLSVAILSRGFMIAIAAVLLALGRTRYLFLETYVASAWLLPTVVLQLWVVCITDRGSRVWRNRKGGGQGYEGIAEQGHESGVQHSQERGTNAYGYPSHDWRLPSW</sequence>
<dbReference type="EMBL" id="QGDH01000054">
    <property type="protein sequence ID" value="RAR11776.1"/>
    <property type="molecule type" value="Genomic_DNA"/>
</dbReference>
<organism evidence="3 4">
    <name type="scientific">Stemphylium lycopersici</name>
    <name type="common">Tomato gray leaf spot disease fungus</name>
    <name type="synonym">Thyrospora lycopersici</name>
    <dbReference type="NCBI Taxonomy" id="183478"/>
    <lineage>
        <taxon>Eukaryota</taxon>
        <taxon>Fungi</taxon>
        <taxon>Dikarya</taxon>
        <taxon>Ascomycota</taxon>
        <taxon>Pezizomycotina</taxon>
        <taxon>Dothideomycetes</taxon>
        <taxon>Pleosporomycetidae</taxon>
        <taxon>Pleosporales</taxon>
        <taxon>Pleosporineae</taxon>
        <taxon>Pleosporaceae</taxon>
        <taxon>Stemphylium</taxon>
    </lineage>
</organism>
<evidence type="ECO:0000256" key="1">
    <source>
        <dbReference type="SAM" id="MobiDB-lite"/>
    </source>
</evidence>
<name>A0A364N4Q7_STELY</name>
<feature type="transmembrane region" description="Helical" evidence="2">
    <location>
        <begin position="151"/>
        <end position="172"/>
    </location>
</feature>
<reference evidence="4" key="1">
    <citation type="submission" date="2018-05" db="EMBL/GenBank/DDBJ databases">
        <title>Draft genome sequence of Stemphylium lycopersici strain CIDEFI 213.</title>
        <authorList>
            <person name="Medina R."/>
            <person name="Franco M.E.E."/>
            <person name="Lucentini C.G."/>
            <person name="Saparrat M.C.N."/>
            <person name="Balatti P.A."/>
        </authorList>
    </citation>
    <scope>NUCLEOTIDE SEQUENCE [LARGE SCALE GENOMIC DNA]</scope>
    <source>
        <strain evidence="4">CIDEFI 213</strain>
    </source>
</reference>
<comment type="caution">
    <text evidence="3">The sequence shown here is derived from an EMBL/GenBank/DDBJ whole genome shotgun (WGS) entry which is preliminary data.</text>
</comment>
<feature type="transmembrane region" description="Helical" evidence="2">
    <location>
        <begin position="511"/>
        <end position="531"/>
    </location>
</feature>
<dbReference type="STRING" id="183478.A0A364N4Q7"/>
<feature type="transmembrane region" description="Helical" evidence="2">
    <location>
        <begin position="85"/>
        <end position="109"/>
    </location>
</feature>
<dbReference type="AlphaFoldDB" id="A0A364N4Q7"/>
<dbReference type="Pfam" id="PF06772">
    <property type="entry name" value="LtrA"/>
    <property type="match status" value="1"/>
</dbReference>
<feature type="transmembrane region" description="Helical" evidence="2">
    <location>
        <begin position="475"/>
        <end position="499"/>
    </location>
</feature>
<evidence type="ECO:0000313" key="3">
    <source>
        <dbReference type="EMBL" id="RAR11776.1"/>
    </source>
</evidence>